<name>A0AAD7NHY0_9AGAR</name>
<comment type="caution">
    <text evidence="1">The sequence shown here is derived from an EMBL/GenBank/DDBJ whole genome shotgun (WGS) entry which is preliminary data.</text>
</comment>
<accession>A0AAD7NHY0</accession>
<keyword evidence="2" id="KW-1185">Reference proteome</keyword>
<dbReference type="AlphaFoldDB" id="A0AAD7NHY0"/>
<evidence type="ECO:0000313" key="1">
    <source>
        <dbReference type="EMBL" id="KAJ7762918.1"/>
    </source>
</evidence>
<proteinExistence type="predicted"/>
<dbReference type="Gene3D" id="3.30.710.10">
    <property type="entry name" value="Potassium Channel Kv1.1, Chain A"/>
    <property type="match status" value="1"/>
</dbReference>
<reference evidence="1" key="1">
    <citation type="submission" date="2023-03" db="EMBL/GenBank/DDBJ databases">
        <title>Massive genome expansion in bonnet fungi (Mycena s.s.) driven by repeated elements and novel gene families across ecological guilds.</title>
        <authorList>
            <consortium name="Lawrence Berkeley National Laboratory"/>
            <person name="Harder C.B."/>
            <person name="Miyauchi S."/>
            <person name="Viragh M."/>
            <person name="Kuo A."/>
            <person name="Thoen E."/>
            <person name="Andreopoulos B."/>
            <person name="Lu D."/>
            <person name="Skrede I."/>
            <person name="Drula E."/>
            <person name="Henrissat B."/>
            <person name="Morin E."/>
            <person name="Kohler A."/>
            <person name="Barry K."/>
            <person name="LaButti K."/>
            <person name="Morin E."/>
            <person name="Salamov A."/>
            <person name="Lipzen A."/>
            <person name="Mereny Z."/>
            <person name="Hegedus B."/>
            <person name="Baldrian P."/>
            <person name="Stursova M."/>
            <person name="Weitz H."/>
            <person name="Taylor A."/>
            <person name="Grigoriev I.V."/>
            <person name="Nagy L.G."/>
            <person name="Martin F."/>
            <person name="Kauserud H."/>
        </authorList>
    </citation>
    <scope>NUCLEOTIDE SEQUENCE</scope>
    <source>
        <strain evidence="1">CBHHK182m</strain>
    </source>
</reference>
<sequence length="303" mass="35287">VVRGLWTFGGLIIQAEKTLFRVSRDFLAFHSPVFKDMLAFPTPKDADMMDGCPFVLLPDTAEDVTVFFKALLHYDFFEPYPALTMLSILTGVLRMSHKYEVDALRKRELTHISAFHPTSLAGYQVLPAKPTGWLKELDGDFNEFPAMVVLARQLSIDWILPIVFYRMCESSWEEDLMTKHDRRMAINACRYLEGSCVSEMLAFLWPQGSVEGCIAKQDCDDSRLSSRRVAELWRQRKKDGRVRLPFEIWERDDWDRLDVCEECMSRLKADHQAAMHSLWDRLPKIFGLPEWPELRKMKDDALR</sequence>
<dbReference type="InterPro" id="IPR011333">
    <property type="entry name" value="SKP1/BTB/POZ_sf"/>
</dbReference>
<gene>
    <name evidence="1" type="ORF">B0H16DRAFT_1311311</name>
</gene>
<evidence type="ECO:0000313" key="2">
    <source>
        <dbReference type="Proteomes" id="UP001215598"/>
    </source>
</evidence>
<dbReference type="EMBL" id="JARKIB010000031">
    <property type="protein sequence ID" value="KAJ7762918.1"/>
    <property type="molecule type" value="Genomic_DNA"/>
</dbReference>
<organism evidence="1 2">
    <name type="scientific">Mycena metata</name>
    <dbReference type="NCBI Taxonomy" id="1033252"/>
    <lineage>
        <taxon>Eukaryota</taxon>
        <taxon>Fungi</taxon>
        <taxon>Dikarya</taxon>
        <taxon>Basidiomycota</taxon>
        <taxon>Agaricomycotina</taxon>
        <taxon>Agaricomycetes</taxon>
        <taxon>Agaricomycetidae</taxon>
        <taxon>Agaricales</taxon>
        <taxon>Marasmiineae</taxon>
        <taxon>Mycenaceae</taxon>
        <taxon>Mycena</taxon>
    </lineage>
</organism>
<evidence type="ECO:0008006" key="3">
    <source>
        <dbReference type="Google" id="ProtNLM"/>
    </source>
</evidence>
<feature type="non-terminal residue" evidence="1">
    <location>
        <position position="303"/>
    </location>
</feature>
<protein>
    <recommendedName>
        <fullName evidence="3">BTB domain-containing protein</fullName>
    </recommendedName>
</protein>
<dbReference type="Proteomes" id="UP001215598">
    <property type="component" value="Unassembled WGS sequence"/>
</dbReference>